<reference evidence="2" key="2">
    <citation type="submission" date="2020-06" db="EMBL/GenBank/DDBJ databases">
        <title>Helianthus annuus Genome sequencing and assembly Release 2.</title>
        <authorList>
            <person name="Gouzy J."/>
            <person name="Langlade N."/>
            <person name="Munos S."/>
        </authorList>
    </citation>
    <scope>NUCLEOTIDE SEQUENCE</scope>
    <source>
        <tissue evidence="2">Leaves</tissue>
    </source>
</reference>
<feature type="region of interest" description="Disordered" evidence="1">
    <location>
        <begin position="1"/>
        <end position="27"/>
    </location>
</feature>
<accession>A0A9K3P125</accession>
<evidence type="ECO:0000313" key="2">
    <source>
        <dbReference type="EMBL" id="KAF5820114.1"/>
    </source>
</evidence>
<dbReference type="Gramene" id="mRNA:HanXRQr2_Chr02g0085171">
    <property type="protein sequence ID" value="CDS:HanXRQr2_Chr02g0085171.1"/>
    <property type="gene ID" value="HanXRQr2_Chr02g0085171"/>
</dbReference>
<name>A0A9K3P125_HELAN</name>
<dbReference type="EMBL" id="MNCJ02000317">
    <property type="protein sequence ID" value="KAF5820114.1"/>
    <property type="molecule type" value="Genomic_DNA"/>
</dbReference>
<evidence type="ECO:0000256" key="1">
    <source>
        <dbReference type="SAM" id="MobiDB-lite"/>
    </source>
</evidence>
<gene>
    <name evidence="2" type="ORF">HanXRQr2_Chr02g0085171</name>
</gene>
<dbReference type="Proteomes" id="UP000215914">
    <property type="component" value="Unassembled WGS sequence"/>
</dbReference>
<reference evidence="2" key="1">
    <citation type="journal article" date="2017" name="Nature">
        <title>The sunflower genome provides insights into oil metabolism, flowering and Asterid evolution.</title>
        <authorList>
            <person name="Badouin H."/>
            <person name="Gouzy J."/>
            <person name="Grassa C.J."/>
            <person name="Murat F."/>
            <person name="Staton S.E."/>
            <person name="Cottret L."/>
            <person name="Lelandais-Briere C."/>
            <person name="Owens G.L."/>
            <person name="Carrere S."/>
            <person name="Mayjonade B."/>
            <person name="Legrand L."/>
            <person name="Gill N."/>
            <person name="Kane N.C."/>
            <person name="Bowers J.E."/>
            <person name="Hubner S."/>
            <person name="Bellec A."/>
            <person name="Berard A."/>
            <person name="Berges H."/>
            <person name="Blanchet N."/>
            <person name="Boniface M.C."/>
            <person name="Brunel D."/>
            <person name="Catrice O."/>
            <person name="Chaidir N."/>
            <person name="Claudel C."/>
            <person name="Donnadieu C."/>
            <person name="Faraut T."/>
            <person name="Fievet G."/>
            <person name="Helmstetter N."/>
            <person name="King M."/>
            <person name="Knapp S.J."/>
            <person name="Lai Z."/>
            <person name="Le Paslier M.C."/>
            <person name="Lippi Y."/>
            <person name="Lorenzon L."/>
            <person name="Mandel J.R."/>
            <person name="Marage G."/>
            <person name="Marchand G."/>
            <person name="Marquand E."/>
            <person name="Bret-Mestries E."/>
            <person name="Morien E."/>
            <person name="Nambeesan S."/>
            <person name="Nguyen T."/>
            <person name="Pegot-Espagnet P."/>
            <person name="Pouilly N."/>
            <person name="Raftis F."/>
            <person name="Sallet E."/>
            <person name="Schiex T."/>
            <person name="Thomas J."/>
            <person name="Vandecasteele C."/>
            <person name="Vares D."/>
            <person name="Vear F."/>
            <person name="Vautrin S."/>
            <person name="Crespi M."/>
            <person name="Mangin B."/>
            <person name="Burke J.M."/>
            <person name="Salse J."/>
            <person name="Munos S."/>
            <person name="Vincourt P."/>
            <person name="Rieseberg L.H."/>
            <person name="Langlade N.B."/>
        </authorList>
    </citation>
    <scope>NUCLEOTIDE SEQUENCE</scope>
    <source>
        <tissue evidence="2">Leaves</tissue>
    </source>
</reference>
<organism evidence="2 3">
    <name type="scientific">Helianthus annuus</name>
    <name type="common">Common sunflower</name>
    <dbReference type="NCBI Taxonomy" id="4232"/>
    <lineage>
        <taxon>Eukaryota</taxon>
        <taxon>Viridiplantae</taxon>
        <taxon>Streptophyta</taxon>
        <taxon>Embryophyta</taxon>
        <taxon>Tracheophyta</taxon>
        <taxon>Spermatophyta</taxon>
        <taxon>Magnoliopsida</taxon>
        <taxon>eudicotyledons</taxon>
        <taxon>Gunneridae</taxon>
        <taxon>Pentapetalae</taxon>
        <taxon>asterids</taxon>
        <taxon>campanulids</taxon>
        <taxon>Asterales</taxon>
        <taxon>Asteraceae</taxon>
        <taxon>Asteroideae</taxon>
        <taxon>Heliantheae alliance</taxon>
        <taxon>Heliantheae</taxon>
        <taxon>Helianthus</taxon>
    </lineage>
</organism>
<evidence type="ECO:0000313" key="3">
    <source>
        <dbReference type="Proteomes" id="UP000215914"/>
    </source>
</evidence>
<proteinExistence type="predicted"/>
<comment type="caution">
    <text evidence="2">The sequence shown here is derived from an EMBL/GenBank/DDBJ whole genome shotgun (WGS) entry which is preliminary data.</text>
</comment>
<protein>
    <submittedName>
        <fullName evidence="2">Uncharacterized protein</fullName>
    </submittedName>
</protein>
<keyword evidence="3" id="KW-1185">Reference proteome</keyword>
<sequence>MRRGESASPPSPSLNVASGHSPSPFCIPHDQTFPDDETTHVWNKPQSTETKNTFPGSSVTISGQGESLVVPRPSCPLLPRPKLQHTL</sequence>
<dbReference type="AlphaFoldDB" id="A0A9K3P125"/>